<dbReference type="NCBIfam" id="TIGR02614">
    <property type="entry name" value="ftsW"/>
    <property type="match status" value="1"/>
</dbReference>
<keyword evidence="11 23" id="KW-0472">Membrane</keyword>
<evidence type="ECO:0000256" key="23">
    <source>
        <dbReference type="SAM" id="Phobius"/>
    </source>
</evidence>
<evidence type="ECO:0000256" key="3">
    <source>
        <dbReference type="ARBA" id="ARBA00022475"/>
    </source>
</evidence>
<feature type="transmembrane region" description="Helical" evidence="23">
    <location>
        <begin position="195"/>
        <end position="211"/>
    </location>
</feature>
<dbReference type="Proteomes" id="UP000800981">
    <property type="component" value="Unassembled WGS sequence"/>
</dbReference>
<feature type="transmembrane region" description="Helical" evidence="23">
    <location>
        <begin position="81"/>
        <end position="99"/>
    </location>
</feature>
<accession>A0ABX0GN91</accession>
<sequence length="497" mass="51916">MTARGESVERAGRRRTPGLEDGRGLVASVRAMLARPSASYVIVLASAGLLMLLGLVMVLSASSVDSYLRTRSSFTEFRKQAMFFAIGVPVLVVASRLPVRVWRVLAYPALLVAGVMLALVPFMGHEVNGNTNWLVIGGIQVQPSEAAKLALVLWGADLLARKERLLDQWKHLLAPLLPVGAAFLLFVLLGQDLGTALVLMAIVLALLFFAGAPFRVFAMVMAAGSAGAVWLAVTHPTRVERIISWTQPSTDPMSTNFQATHGKFALGTGGWTGVGLGGSREKWPGLLPEAQNDFIFAIIGEELGLIGTLLVLALFGALCYGGLRVAMRTQDSFVRLAAAGVTIWIAFQTLVNIGAVLGVVPVIGIPLPLVSAGGSALLTTMAAIGLLLALARDEARRGRRLPAGAPRPRAAGMSGRPDSPTGRPAAAGGRARGTGASGSAPPGGAAPGEPEPRRRPSPRPAAPVRSTGRPAPASRPQPARRPPEPRPAPSPRTAGGR</sequence>
<dbReference type="PANTHER" id="PTHR30474">
    <property type="entry name" value="CELL CYCLE PROTEIN"/>
    <property type="match status" value="1"/>
</dbReference>
<dbReference type="InterPro" id="IPR013437">
    <property type="entry name" value="FtsW"/>
</dbReference>
<dbReference type="EC" id="2.4.99.28" evidence="19"/>
<evidence type="ECO:0000256" key="22">
    <source>
        <dbReference type="SAM" id="MobiDB-lite"/>
    </source>
</evidence>
<evidence type="ECO:0000256" key="14">
    <source>
        <dbReference type="ARBA" id="ARBA00032370"/>
    </source>
</evidence>
<dbReference type="RefSeq" id="WP_166276424.1">
    <property type="nucleotide sequence ID" value="NZ_JAANNP010000001.1"/>
</dbReference>
<evidence type="ECO:0000256" key="6">
    <source>
        <dbReference type="ARBA" id="ARBA00022679"/>
    </source>
</evidence>
<feature type="transmembrane region" description="Helical" evidence="23">
    <location>
        <begin position="171"/>
        <end position="189"/>
    </location>
</feature>
<evidence type="ECO:0000256" key="21">
    <source>
        <dbReference type="ARBA" id="ARBA00049966"/>
    </source>
</evidence>
<keyword evidence="4" id="KW-0132">Cell division</keyword>
<comment type="caution">
    <text evidence="24">The sequence shown here is derived from an EMBL/GenBank/DDBJ whole genome shotgun (WGS) entry which is preliminary data.</text>
</comment>
<evidence type="ECO:0000256" key="18">
    <source>
        <dbReference type="ARBA" id="ARBA00041418"/>
    </source>
</evidence>
<name>A0ABX0GN91_9ACTN</name>
<evidence type="ECO:0000256" key="9">
    <source>
        <dbReference type="ARBA" id="ARBA00022984"/>
    </source>
</evidence>
<evidence type="ECO:0000256" key="17">
    <source>
        <dbReference type="ARBA" id="ARBA00041185"/>
    </source>
</evidence>
<dbReference type="InterPro" id="IPR018365">
    <property type="entry name" value="Cell_cycle_FtsW-rel_CS"/>
</dbReference>
<dbReference type="Pfam" id="PF01098">
    <property type="entry name" value="FTSW_RODA_SPOVE"/>
    <property type="match status" value="1"/>
</dbReference>
<evidence type="ECO:0000256" key="20">
    <source>
        <dbReference type="ARBA" id="ARBA00049902"/>
    </source>
</evidence>
<dbReference type="InterPro" id="IPR001182">
    <property type="entry name" value="FtsW/RodA"/>
</dbReference>
<protein>
    <recommendedName>
        <fullName evidence="17">Probable peptidoglycan glycosyltransferase FtsW</fullName>
        <ecNumber evidence="19">2.4.99.28</ecNumber>
    </recommendedName>
    <alternativeName>
        <fullName evidence="18">Cell division protein FtsW</fullName>
    </alternativeName>
    <alternativeName>
        <fullName evidence="15">Cell wall polymerase</fullName>
    </alternativeName>
    <alternativeName>
        <fullName evidence="14">Peptidoglycan polymerase</fullName>
    </alternativeName>
</protein>
<comment type="pathway">
    <text evidence="2">Cell wall biogenesis; peptidoglycan biosynthesis.</text>
</comment>
<evidence type="ECO:0000256" key="16">
    <source>
        <dbReference type="ARBA" id="ARBA00038053"/>
    </source>
</evidence>
<organism evidence="24 25">
    <name type="scientific">Motilibacter deserti</name>
    <dbReference type="NCBI Taxonomy" id="2714956"/>
    <lineage>
        <taxon>Bacteria</taxon>
        <taxon>Bacillati</taxon>
        <taxon>Actinomycetota</taxon>
        <taxon>Actinomycetes</taxon>
        <taxon>Motilibacterales</taxon>
        <taxon>Motilibacteraceae</taxon>
        <taxon>Motilibacter</taxon>
    </lineage>
</organism>
<feature type="compositionally biased region" description="Low complexity" evidence="22">
    <location>
        <begin position="401"/>
        <end position="429"/>
    </location>
</feature>
<keyword evidence="8" id="KW-0133">Cell shape</keyword>
<feature type="transmembrane region" description="Helical" evidence="23">
    <location>
        <begin position="38"/>
        <end position="60"/>
    </location>
</feature>
<evidence type="ECO:0000313" key="25">
    <source>
        <dbReference type="Proteomes" id="UP000800981"/>
    </source>
</evidence>
<evidence type="ECO:0000256" key="12">
    <source>
        <dbReference type="ARBA" id="ARBA00023306"/>
    </source>
</evidence>
<evidence type="ECO:0000256" key="15">
    <source>
        <dbReference type="ARBA" id="ARBA00033270"/>
    </source>
</evidence>
<evidence type="ECO:0000256" key="5">
    <source>
        <dbReference type="ARBA" id="ARBA00022676"/>
    </source>
</evidence>
<keyword evidence="25" id="KW-1185">Reference proteome</keyword>
<evidence type="ECO:0000256" key="2">
    <source>
        <dbReference type="ARBA" id="ARBA00004752"/>
    </source>
</evidence>
<comment type="similarity">
    <text evidence="16">Belongs to the SEDS family. FtsW subfamily.</text>
</comment>
<keyword evidence="3" id="KW-1003">Cell membrane</keyword>
<feature type="transmembrane region" description="Helical" evidence="23">
    <location>
        <begin position="105"/>
        <end position="124"/>
    </location>
</feature>
<evidence type="ECO:0000256" key="7">
    <source>
        <dbReference type="ARBA" id="ARBA00022692"/>
    </source>
</evidence>
<evidence type="ECO:0000256" key="1">
    <source>
        <dbReference type="ARBA" id="ARBA00004651"/>
    </source>
</evidence>
<reference evidence="24 25" key="1">
    <citation type="submission" date="2020-03" db="EMBL/GenBank/DDBJ databases">
        <title>Two novel Motilibacter sp.</title>
        <authorList>
            <person name="Liu S."/>
        </authorList>
    </citation>
    <scope>NUCLEOTIDE SEQUENCE [LARGE SCALE GENOMIC DNA]</scope>
    <source>
        <strain evidence="24 25">E257</strain>
    </source>
</reference>
<feature type="region of interest" description="Disordered" evidence="22">
    <location>
        <begin position="399"/>
        <end position="497"/>
    </location>
</feature>
<evidence type="ECO:0000256" key="19">
    <source>
        <dbReference type="ARBA" id="ARBA00044770"/>
    </source>
</evidence>
<evidence type="ECO:0000313" key="24">
    <source>
        <dbReference type="EMBL" id="NHC12298.1"/>
    </source>
</evidence>
<keyword evidence="7 23" id="KW-0812">Transmembrane</keyword>
<feature type="transmembrane region" description="Helical" evidence="23">
    <location>
        <begin position="333"/>
        <end position="363"/>
    </location>
</feature>
<proteinExistence type="inferred from homology"/>
<evidence type="ECO:0000256" key="10">
    <source>
        <dbReference type="ARBA" id="ARBA00022989"/>
    </source>
</evidence>
<dbReference type="EMBL" id="JAANNP010000001">
    <property type="protein sequence ID" value="NHC12298.1"/>
    <property type="molecule type" value="Genomic_DNA"/>
</dbReference>
<keyword evidence="5" id="KW-0328">Glycosyltransferase</keyword>
<comment type="catalytic activity">
    <reaction evidence="20">
        <text>[GlcNAc-(1-&gt;4)-Mur2Ac(oyl-L-Ala-gamma-D-Glu-L-Lys-D-Ala-D-Ala)](n)-di-trans,octa-cis-undecaprenyl diphosphate + beta-D-GlcNAc-(1-&gt;4)-Mur2Ac(oyl-L-Ala-gamma-D-Glu-L-Lys-D-Ala-D-Ala)-di-trans,octa-cis-undecaprenyl diphosphate = [GlcNAc-(1-&gt;4)-Mur2Ac(oyl-L-Ala-gamma-D-Glu-L-Lys-D-Ala-D-Ala)](n+1)-di-trans,octa-cis-undecaprenyl diphosphate + di-trans,octa-cis-undecaprenyl diphosphate + H(+)</text>
        <dbReference type="Rhea" id="RHEA:23708"/>
        <dbReference type="Rhea" id="RHEA-COMP:9602"/>
        <dbReference type="Rhea" id="RHEA-COMP:9603"/>
        <dbReference type="ChEBI" id="CHEBI:15378"/>
        <dbReference type="ChEBI" id="CHEBI:58405"/>
        <dbReference type="ChEBI" id="CHEBI:60033"/>
        <dbReference type="ChEBI" id="CHEBI:78435"/>
        <dbReference type="EC" id="2.4.99.28"/>
    </reaction>
</comment>
<comment type="subcellular location">
    <subcellularLocation>
        <location evidence="1">Cell membrane</location>
        <topology evidence="1">Multi-pass membrane protein</topology>
    </subcellularLocation>
</comment>
<gene>
    <name evidence="24" type="primary">ftsW</name>
    <name evidence="24" type="ORF">G9H71_00695</name>
</gene>
<keyword evidence="6" id="KW-0808">Transferase</keyword>
<evidence type="ECO:0000256" key="8">
    <source>
        <dbReference type="ARBA" id="ARBA00022960"/>
    </source>
</evidence>
<evidence type="ECO:0000256" key="11">
    <source>
        <dbReference type="ARBA" id="ARBA00023136"/>
    </source>
</evidence>
<dbReference type="PANTHER" id="PTHR30474:SF2">
    <property type="entry name" value="PEPTIDOGLYCAN GLYCOSYLTRANSFERASE FTSW-RELATED"/>
    <property type="match status" value="1"/>
</dbReference>
<feature type="transmembrane region" description="Helical" evidence="23">
    <location>
        <begin position="369"/>
        <end position="391"/>
    </location>
</feature>
<keyword evidence="12" id="KW-0131">Cell cycle</keyword>
<keyword evidence="13" id="KW-0961">Cell wall biogenesis/degradation</keyword>
<comment type="function">
    <text evidence="21">Peptidoglycan polymerase that is essential for cell division.</text>
</comment>
<keyword evidence="10 23" id="KW-1133">Transmembrane helix</keyword>
<evidence type="ECO:0000256" key="4">
    <source>
        <dbReference type="ARBA" id="ARBA00022618"/>
    </source>
</evidence>
<evidence type="ECO:0000256" key="13">
    <source>
        <dbReference type="ARBA" id="ARBA00023316"/>
    </source>
</evidence>
<feature type="transmembrane region" description="Helical" evidence="23">
    <location>
        <begin position="294"/>
        <end position="321"/>
    </location>
</feature>
<keyword evidence="9" id="KW-0573">Peptidoglycan synthesis</keyword>
<dbReference type="PROSITE" id="PS00428">
    <property type="entry name" value="FTSW_RODA_SPOVE"/>
    <property type="match status" value="1"/>
</dbReference>